<dbReference type="GO" id="GO:0003743">
    <property type="term" value="F:translation initiation factor activity"/>
    <property type="evidence" value="ECO:0007669"/>
    <property type="project" value="InterPro"/>
</dbReference>
<comment type="caution">
    <text evidence="3">The sequence shown here is derived from an EMBL/GenBank/DDBJ whole genome shotgun (WGS) entry which is preliminary data.</text>
</comment>
<dbReference type="InterPro" id="IPR036877">
    <property type="entry name" value="SUI1_dom_sf"/>
</dbReference>
<dbReference type="EMBL" id="JAKWFO010000001">
    <property type="protein sequence ID" value="KAI9639171.1"/>
    <property type="molecule type" value="Genomic_DNA"/>
</dbReference>
<evidence type="ECO:0000313" key="3">
    <source>
        <dbReference type="EMBL" id="KAI9639171.1"/>
    </source>
</evidence>
<evidence type="ECO:0000259" key="2">
    <source>
        <dbReference type="PROSITE" id="PS50296"/>
    </source>
</evidence>
<dbReference type="PANTHER" id="PTHR12217:SF4">
    <property type="entry name" value="EUKARYOTIC TRANSLATION INITIATION FACTOR 2D"/>
    <property type="match status" value="1"/>
</dbReference>
<dbReference type="CDD" id="cd11608">
    <property type="entry name" value="eIF2D_C"/>
    <property type="match status" value="1"/>
</dbReference>
<dbReference type="Proteomes" id="UP001164286">
    <property type="component" value="Unassembled WGS sequence"/>
</dbReference>
<name>A0AA38HF08_9TREE</name>
<dbReference type="Pfam" id="PF26291">
    <property type="entry name" value="SWIB_eIF2D"/>
    <property type="match status" value="1"/>
</dbReference>
<keyword evidence="4" id="KW-1185">Reference proteome</keyword>
<dbReference type="Pfam" id="PF01253">
    <property type="entry name" value="SUI1"/>
    <property type="match status" value="1"/>
</dbReference>
<dbReference type="InterPro" id="IPR058886">
    <property type="entry name" value="SWIB_eIF2D"/>
</dbReference>
<dbReference type="GO" id="GO:0001731">
    <property type="term" value="P:formation of translation preinitiation complex"/>
    <property type="evidence" value="ECO:0007669"/>
    <property type="project" value="InterPro"/>
</dbReference>
<accession>A0AA38HF08</accession>
<feature type="compositionally biased region" description="Low complexity" evidence="1">
    <location>
        <begin position="242"/>
        <end position="269"/>
    </location>
</feature>
<dbReference type="AlphaFoldDB" id="A0AA38HF08"/>
<feature type="domain" description="SUI1" evidence="2">
    <location>
        <begin position="532"/>
        <end position="608"/>
    </location>
</feature>
<feature type="region of interest" description="Disordered" evidence="1">
    <location>
        <begin position="241"/>
        <end position="286"/>
    </location>
</feature>
<reference evidence="3" key="1">
    <citation type="journal article" date="2022" name="G3 (Bethesda)">
        <title>High quality genome of the basidiomycete yeast Dioszegia hungarica PDD-24b-2 isolated from cloud water.</title>
        <authorList>
            <person name="Jarrige D."/>
            <person name="Haridas S."/>
            <person name="Bleykasten-Grosshans C."/>
            <person name="Joly M."/>
            <person name="Nadalig T."/>
            <person name="Sancelme M."/>
            <person name="Vuilleumier S."/>
            <person name="Grigoriev I.V."/>
            <person name="Amato P."/>
            <person name="Bringel F."/>
        </authorList>
    </citation>
    <scope>NUCLEOTIDE SEQUENCE</scope>
    <source>
        <strain evidence="3">PDD-24b-2</strain>
    </source>
</reference>
<dbReference type="RefSeq" id="XP_052948948.1">
    <property type="nucleotide sequence ID" value="XM_053086005.1"/>
</dbReference>
<dbReference type="InterPro" id="IPR001950">
    <property type="entry name" value="SUI1"/>
</dbReference>
<dbReference type="InterPro" id="IPR057429">
    <property type="entry name" value="WH_eIF2D"/>
</dbReference>
<sequence length="622" mass="66556">MFKKPLAHQSNATPIRSSARRGLVADIFAAYPTLPPVVSENATPEEVGERDKAERELGRLILPEGIRSCNFETSGGVEGNLYLSPDNGDPLWMSFGRGSKQLIPTLYSLSLPIPIPPLPILKLHHPLPPPLLAGAPLFIGAVRDLPRPHLLPDVPEGGIVAFVIAPKGDEDDMVQYAGVGRLVAPGGMKGAWERRGRAREGDEEGKFCDVLCIINDHLWEMGSKKPTPLFQLQPPSHPLVPLTAATGSSSSSSTSALASQMETATISSTPPSPPATQTPVSSTEPLTPAEVSTLLNLALLQSLSTSPPSSFPIPASTLYSAHVLPNRPAYIPKEQREDVVIGKSEWKKLAKWMKELGKDGVLKIKESKGEVTVTSFDQAHPSIQGHAPFLTIAKDDAKSASKAARETAAAEMGEAGMVSTPKGKQLLIEELWKPAGSGLAFWEACGIEKTSLNSAQSLKVLVDDYIAKNRLPDPTNQRFVRLDGLLAKAVNAESGNGQDRMAKEEVVKRLKAGVAWSVSIGGQVKKGALQPIVMGIKIRQGRKTVTVVSGLEAFGIDVDDFAEELRKLCAGSASISPLSGASPKLNLKEVAVQGPQIKIITAALMEKGVPKRWIKEEEAKKK</sequence>
<dbReference type="Gene3D" id="3.10.400.20">
    <property type="match status" value="1"/>
</dbReference>
<protein>
    <recommendedName>
        <fullName evidence="2">SUI1 domain-containing protein</fullName>
    </recommendedName>
</protein>
<dbReference type="PANTHER" id="PTHR12217">
    <property type="entry name" value="EUKARYOTIC TRANSLATION INITIATION FACTOR 2D"/>
    <property type="match status" value="1"/>
</dbReference>
<dbReference type="Gene3D" id="3.30.780.10">
    <property type="entry name" value="SUI1-like domain"/>
    <property type="match status" value="1"/>
</dbReference>
<dbReference type="InterPro" id="IPR036885">
    <property type="entry name" value="SWIB_MDM2_dom_sf"/>
</dbReference>
<dbReference type="FunFam" id="3.30.780.10:FF:000008">
    <property type="entry name" value="eukaryotic translation initiation factor 2D"/>
    <property type="match status" value="1"/>
</dbReference>
<organism evidence="3 4">
    <name type="scientific">Dioszegia hungarica</name>
    <dbReference type="NCBI Taxonomy" id="4972"/>
    <lineage>
        <taxon>Eukaryota</taxon>
        <taxon>Fungi</taxon>
        <taxon>Dikarya</taxon>
        <taxon>Basidiomycota</taxon>
        <taxon>Agaricomycotina</taxon>
        <taxon>Tremellomycetes</taxon>
        <taxon>Tremellales</taxon>
        <taxon>Bulleribasidiaceae</taxon>
        <taxon>Dioszegia</taxon>
    </lineage>
</organism>
<dbReference type="PROSITE" id="PS50296">
    <property type="entry name" value="SUI1"/>
    <property type="match status" value="1"/>
</dbReference>
<proteinExistence type="predicted"/>
<dbReference type="SUPFAM" id="SSF47592">
    <property type="entry name" value="SWIB/MDM2 domain"/>
    <property type="match status" value="1"/>
</dbReference>
<evidence type="ECO:0000256" key="1">
    <source>
        <dbReference type="SAM" id="MobiDB-lite"/>
    </source>
</evidence>
<dbReference type="Pfam" id="PF25304">
    <property type="entry name" value="WHD_eIF2D"/>
    <property type="match status" value="1"/>
</dbReference>
<gene>
    <name evidence="3" type="ORF">MKK02DRAFT_18762</name>
</gene>
<evidence type="ECO:0000313" key="4">
    <source>
        <dbReference type="Proteomes" id="UP001164286"/>
    </source>
</evidence>
<dbReference type="SUPFAM" id="SSF55159">
    <property type="entry name" value="eIF1-like"/>
    <property type="match status" value="1"/>
</dbReference>
<dbReference type="GeneID" id="77725206"/>
<dbReference type="InterPro" id="IPR039757">
    <property type="entry name" value="EIF2D"/>
</dbReference>
<dbReference type="InterPro" id="IPR039759">
    <property type="entry name" value="eIF2D_SUI1"/>
</dbReference>